<evidence type="ECO:0000259" key="9">
    <source>
        <dbReference type="PROSITE" id="PS50097"/>
    </source>
</evidence>
<dbReference type="InterPro" id="IPR036236">
    <property type="entry name" value="Znf_C2H2_sf"/>
</dbReference>
<keyword evidence="2" id="KW-0479">Metal-binding</keyword>
<protein>
    <submittedName>
        <fullName evidence="12">Chorion transcription factor Cf2 (inferred by orthology to a D. melanogaster protein)</fullName>
    </submittedName>
</protein>
<feature type="region of interest" description="Disordered" evidence="8">
    <location>
        <begin position="491"/>
        <end position="529"/>
    </location>
</feature>
<feature type="domain" description="BTB" evidence="9">
    <location>
        <begin position="222"/>
        <end position="293"/>
    </location>
</feature>
<evidence type="ECO:0000256" key="1">
    <source>
        <dbReference type="ARBA" id="ARBA00004123"/>
    </source>
</evidence>
<evidence type="ECO:0000259" key="10">
    <source>
        <dbReference type="PROSITE" id="PS50157"/>
    </source>
</evidence>
<dbReference type="GO" id="GO:0005634">
    <property type="term" value="C:nucleus"/>
    <property type="evidence" value="ECO:0007669"/>
    <property type="project" value="UniProtKB-SubCell"/>
</dbReference>
<proteinExistence type="predicted"/>
<name>A0A0K0FB04_STRVS</name>
<dbReference type="STRING" id="75913.A0A0K0FB04"/>
<dbReference type="SMART" id="SM00225">
    <property type="entry name" value="BTB"/>
    <property type="match status" value="1"/>
</dbReference>
<comment type="subcellular location">
    <subcellularLocation>
        <location evidence="1">Nucleus</location>
    </subcellularLocation>
</comment>
<dbReference type="FunFam" id="3.30.160.60:FF:000145">
    <property type="entry name" value="Zinc finger protein 574"/>
    <property type="match status" value="1"/>
</dbReference>
<dbReference type="CDD" id="cd18186">
    <property type="entry name" value="BTB_POZ_ZBTB_KLHL-like"/>
    <property type="match status" value="1"/>
</dbReference>
<keyword evidence="5" id="KW-0862">Zinc</keyword>
<dbReference type="GO" id="GO:0008270">
    <property type="term" value="F:zinc ion binding"/>
    <property type="evidence" value="ECO:0007669"/>
    <property type="project" value="UniProtKB-KW"/>
</dbReference>
<dbReference type="Proteomes" id="UP000035680">
    <property type="component" value="Unassembled WGS sequence"/>
</dbReference>
<dbReference type="Gene3D" id="3.30.710.10">
    <property type="entry name" value="Potassium Channel Kv1.1, Chain A"/>
    <property type="match status" value="1"/>
</dbReference>
<evidence type="ECO:0000256" key="5">
    <source>
        <dbReference type="ARBA" id="ARBA00022833"/>
    </source>
</evidence>
<keyword evidence="4 7" id="KW-0863">Zinc-finger</keyword>
<dbReference type="PROSITE" id="PS50097">
    <property type="entry name" value="BTB"/>
    <property type="match status" value="1"/>
</dbReference>
<evidence type="ECO:0000256" key="3">
    <source>
        <dbReference type="ARBA" id="ARBA00022737"/>
    </source>
</evidence>
<dbReference type="GO" id="GO:0000981">
    <property type="term" value="F:DNA-binding transcription factor activity, RNA polymerase II-specific"/>
    <property type="evidence" value="ECO:0007669"/>
    <property type="project" value="TreeGrafter"/>
</dbReference>
<feature type="domain" description="C2H2-type" evidence="10">
    <location>
        <begin position="542"/>
        <end position="570"/>
    </location>
</feature>
<evidence type="ECO:0000313" key="12">
    <source>
        <dbReference type="WBParaSite" id="SVE_0601000.1"/>
    </source>
</evidence>
<reference evidence="11" key="1">
    <citation type="submission" date="2014-07" db="EMBL/GenBank/DDBJ databases">
        <authorList>
            <person name="Martin A.A"/>
            <person name="De Silva N."/>
        </authorList>
    </citation>
    <scope>NUCLEOTIDE SEQUENCE</scope>
</reference>
<dbReference type="PROSITE" id="PS00028">
    <property type="entry name" value="ZINC_FINGER_C2H2_1"/>
    <property type="match status" value="3"/>
</dbReference>
<evidence type="ECO:0000313" key="11">
    <source>
        <dbReference type="Proteomes" id="UP000035680"/>
    </source>
</evidence>
<reference evidence="12" key="2">
    <citation type="submission" date="2015-08" db="UniProtKB">
        <authorList>
            <consortium name="WormBaseParasite"/>
        </authorList>
    </citation>
    <scope>IDENTIFICATION</scope>
</reference>
<evidence type="ECO:0000256" key="6">
    <source>
        <dbReference type="ARBA" id="ARBA00023242"/>
    </source>
</evidence>
<dbReference type="InterPro" id="IPR000210">
    <property type="entry name" value="BTB/POZ_dom"/>
</dbReference>
<dbReference type="InterPro" id="IPR013087">
    <property type="entry name" value="Znf_C2H2_type"/>
</dbReference>
<dbReference type="PANTHER" id="PTHR24394:SF29">
    <property type="entry name" value="MYONEURIN"/>
    <property type="match status" value="1"/>
</dbReference>
<dbReference type="SUPFAM" id="SSF54695">
    <property type="entry name" value="POZ domain"/>
    <property type="match status" value="1"/>
</dbReference>
<dbReference type="Pfam" id="PF00651">
    <property type="entry name" value="BTB"/>
    <property type="match status" value="1"/>
</dbReference>
<evidence type="ECO:0000256" key="4">
    <source>
        <dbReference type="ARBA" id="ARBA00022771"/>
    </source>
</evidence>
<sequence length="664" mass="76045">MTAEFNDTFFNSLQYLSDSLNIKSEDGNEHYMELEPFFDQLTPDDLSLDTFPEEEGTHFGELLPSLEDFNPKLSHSDILFNYFKEKRNNDPDGSCMDTQIRLNGVTVRRCNRLLLLAYCTRLSAPLNGLKKHSAILIDMDESMTKLNKKDLEIVLDFIYDGRIKEITSTLETSASRLGCYAIVDILKNYRLSEDDLPSLVDPYHVHRFQNAVEKFKIDNILVDCTIMCGNEFIGDCHKHVLSAFSGAFENIFKVSVNNDNNILDIKEYFPSIGAYELGTIIDYIYTGALRCIKVCKLEQIYTAANILEVDQLISQIINNYDVRVNLSYDNEVHSDNGTFKIFSSAPNNDYSMYPEDNLSILSDEYTRHREPSLPLDMDNREAYVEIYCEYVKGPQGGRKTGTYGINKSRFREIENNKLAKNAEEVLTTAQQKLNSVSHYVYRGSKLSNELNTSNDLPISNDIEMDGRKISLFTTKKNTHLQEIPIQELPTLKPNTFNKNSPQPPSSFFNSSSCLSPSPPSITKSTPPLPMTIPPSDYDVRPYTCQYCSYRAKEKSAIDKHVRCIHTKEAPYICNYCDQRFKVQSNLVRHIRSHTGEKPYACKKCGTAYADKKNMDAHVFREHLKIPPRKCPVKGCKAKFYRVDRLDIHCRKKHGLDCITEYNPL</sequence>
<evidence type="ECO:0000256" key="2">
    <source>
        <dbReference type="ARBA" id="ARBA00022723"/>
    </source>
</evidence>
<dbReference type="WBParaSite" id="SVE_0601000.1">
    <property type="protein sequence ID" value="SVE_0601000.1"/>
    <property type="gene ID" value="SVE_0601000"/>
</dbReference>
<dbReference type="PANTHER" id="PTHR24394">
    <property type="entry name" value="ZINC FINGER PROTEIN"/>
    <property type="match status" value="1"/>
</dbReference>
<evidence type="ECO:0000256" key="8">
    <source>
        <dbReference type="SAM" id="MobiDB-lite"/>
    </source>
</evidence>
<feature type="compositionally biased region" description="Low complexity" evidence="8">
    <location>
        <begin position="496"/>
        <end position="525"/>
    </location>
</feature>
<dbReference type="Pfam" id="PF00096">
    <property type="entry name" value="zf-C2H2"/>
    <property type="match status" value="1"/>
</dbReference>
<dbReference type="Gene3D" id="3.30.160.60">
    <property type="entry name" value="Classic Zinc Finger"/>
    <property type="match status" value="3"/>
</dbReference>
<feature type="domain" description="C2H2-type" evidence="10">
    <location>
        <begin position="599"/>
        <end position="627"/>
    </location>
</feature>
<dbReference type="PROSITE" id="PS50157">
    <property type="entry name" value="ZINC_FINGER_C2H2_2"/>
    <property type="match status" value="3"/>
</dbReference>
<accession>A0A0K0FB04</accession>
<dbReference type="AlphaFoldDB" id="A0A0K0FB04"/>
<keyword evidence="3" id="KW-0677">Repeat</keyword>
<evidence type="ECO:0000256" key="7">
    <source>
        <dbReference type="PROSITE-ProRule" id="PRU00042"/>
    </source>
</evidence>
<dbReference type="InterPro" id="IPR011333">
    <property type="entry name" value="SKP1/BTB/POZ_sf"/>
</dbReference>
<keyword evidence="6" id="KW-0539">Nucleus</keyword>
<organism evidence="11 12">
    <name type="scientific">Strongyloides venezuelensis</name>
    <name type="common">Threadworm</name>
    <dbReference type="NCBI Taxonomy" id="75913"/>
    <lineage>
        <taxon>Eukaryota</taxon>
        <taxon>Metazoa</taxon>
        <taxon>Ecdysozoa</taxon>
        <taxon>Nematoda</taxon>
        <taxon>Chromadorea</taxon>
        <taxon>Rhabditida</taxon>
        <taxon>Tylenchina</taxon>
        <taxon>Panagrolaimomorpha</taxon>
        <taxon>Strongyloidoidea</taxon>
        <taxon>Strongyloididae</taxon>
        <taxon>Strongyloides</taxon>
    </lineage>
</organism>
<keyword evidence="11" id="KW-1185">Reference proteome</keyword>
<dbReference type="SUPFAM" id="SSF57667">
    <property type="entry name" value="beta-beta-alpha zinc fingers"/>
    <property type="match status" value="2"/>
</dbReference>
<dbReference type="SMART" id="SM00355">
    <property type="entry name" value="ZnF_C2H2"/>
    <property type="match status" value="4"/>
</dbReference>
<feature type="domain" description="C2H2-type" evidence="10">
    <location>
        <begin position="571"/>
        <end position="598"/>
    </location>
</feature>